<dbReference type="OrthoDB" id="9801773at2"/>
<dbReference type="InterPro" id="IPR010099">
    <property type="entry name" value="SDR39U1"/>
</dbReference>
<evidence type="ECO:0000259" key="3">
    <source>
        <dbReference type="Pfam" id="PF08338"/>
    </source>
</evidence>
<dbReference type="PANTHER" id="PTHR11092">
    <property type="entry name" value="SUGAR NUCLEOTIDE EPIMERASE RELATED"/>
    <property type="match status" value="1"/>
</dbReference>
<dbReference type="SUPFAM" id="SSF51735">
    <property type="entry name" value="NAD(P)-binding Rossmann-fold domains"/>
    <property type="match status" value="1"/>
</dbReference>
<dbReference type="Gene3D" id="3.40.50.720">
    <property type="entry name" value="NAD(P)-binding Rossmann-like Domain"/>
    <property type="match status" value="1"/>
</dbReference>
<sequence>MKILITGATGLVGQELIALLLENGNEIHYLTTSKSKIESKPNYQGFYWNLDQSIIDENCLMGVDAIIHLAGATVSKRWTTNYKQEIIESRTLSSNLLYNCLKNHPNQVKQIVSASAIGIYPDSLTQIYSEETKLVDDSFLGQVVVKWEESVDVFSRLNLKVCKLRIGLVLSNKGGALSEMVKPIKLGLGSPFGSGKQIQSWIHIHDLASMFQHAVQNQWEGVFNAVAPNPVTNTELTKTIAKSLGKPVFMPNIPKFAMKLVLGEMHQLLFSSQHVSSEKAEKNGFKFRFRDLAKTLDNLLT</sequence>
<gene>
    <name evidence="4" type="ORF">B0I10_11484</name>
</gene>
<dbReference type="Proteomes" id="UP000249518">
    <property type="component" value="Unassembled WGS sequence"/>
</dbReference>
<dbReference type="EMBL" id="QLSV01000014">
    <property type="protein sequence ID" value="RAR46864.1"/>
    <property type="molecule type" value="Genomic_DNA"/>
</dbReference>
<protein>
    <recommendedName>
        <fullName evidence="6">TIGR01777 family protein</fullName>
    </recommendedName>
</protein>
<organism evidence="4 5">
    <name type="scientific">Flavobacterium lacus</name>
    <dbReference type="NCBI Taxonomy" id="1353778"/>
    <lineage>
        <taxon>Bacteria</taxon>
        <taxon>Pseudomonadati</taxon>
        <taxon>Bacteroidota</taxon>
        <taxon>Flavobacteriia</taxon>
        <taxon>Flavobacteriales</taxon>
        <taxon>Flavobacteriaceae</taxon>
        <taxon>Flavobacterium</taxon>
    </lineage>
</organism>
<dbReference type="InterPro" id="IPR013549">
    <property type="entry name" value="DUF1731"/>
</dbReference>
<accession>A0A328WSN2</accession>
<comment type="caution">
    <text evidence="4">The sequence shown here is derived from an EMBL/GenBank/DDBJ whole genome shotgun (WGS) entry which is preliminary data.</text>
</comment>
<evidence type="ECO:0008006" key="6">
    <source>
        <dbReference type="Google" id="ProtNLM"/>
    </source>
</evidence>
<dbReference type="PANTHER" id="PTHR11092:SF0">
    <property type="entry name" value="EPIMERASE FAMILY PROTEIN SDR39U1"/>
    <property type="match status" value="1"/>
</dbReference>
<dbReference type="RefSeq" id="WP_112086976.1">
    <property type="nucleotide sequence ID" value="NZ_QLSV01000014.1"/>
</dbReference>
<feature type="domain" description="DUF1731" evidence="3">
    <location>
        <begin position="253"/>
        <end position="299"/>
    </location>
</feature>
<dbReference type="Pfam" id="PF08338">
    <property type="entry name" value="DUF1731"/>
    <property type="match status" value="1"/>
</dbReference>
<dbReference type="InterPro" id="IPR036291">
    <property type="entry name" value="NAD(P)-bd_dom_sf"/>
</dbReference>
<feature type="domain" description="NAD-dependent epimerase/dehydratase" evidence="2">
    <location>
        <begin position="3"/>
        <end position="218"/>
    </location>
</feature>
<name>A0A328WSN2_9FLAO</name>
<dbReference type="NCBIfam" id="TIGR01777">
    <property type="entry name" value="yfcH"/>
    <property type="match status" value="1"/>
</dbReference>
<evidence type="ECO:0000313" key="4">
    <source>
        <dbReference type="EMBL" id="RAR46864.1"/>
    </source>
</evidence>
<evidence type="ECO:0000313" key="5">
    <source>
        <dbReference type="Proteomes" id="UP000249518"/>
    </source>
</evidence>
<keyword evidence="5" id="KW-1185">Reference proteome</keyword>
<evidence type="ECO:0000256" key="1">
    <source>
        <dbReference type="ARBA" id="ARBA00009353"/>
    </source>
</evidence>
<dbReference type="AlphaFoldDB" id="A0A328WSN2"/>
<evidence type="ECO:0000259" key="2">
    <source>
        <dbReference type="Pfam" id="PF01370"/>
    </source>
</evidence>
<reference evidence="4 5" key="1">
    <citation type="submission" date="2018-06" db="EMBL/GenBank/DDBJ databases">
        <title>Genomic Encyclopedia of Type Strains, Phase III (KMG-III): the genomes of soil and plant-associated and newly described type strains.</title>
        <authorList>
            <person name="Whitman W."/>
        </authorList>
    </citation>
    <scope>NUCLEOTIDE SEQUENCE [LARGE SCALE GENOMIC DNA]</scope>
    <source>
        <strain evidence="4 5">CGMCC 1.12504</strain>
    </source>
</reference>
<comment type="similarity">
    <text evidence="1">Belongs to the NAD(P)-dependent epimerase/dehydratase family. SDR39U1 subfamily.</text>
</comment>
<dbReference type="InterPro" id="IPR001509">
    <property type="entry name" value="Epimerase_deHydtase"/>
</dbReference>
<dbReference type="Pfam" id="PF01370">
    <property type="entry name" value="Epimerase"/>
    <property type="match status" value="1"/>
</dbReference>
<proteinExistence type="inferred from homology"/>